<accession>A0A819EQG1</accession>
<keyword evidence="1" id="KW-1133">Transmembrane helix</keyword>
<evidence type="ECO:0000313" key="2">
    <source>
        <dbReference type="EMBL" id="CAF1460912.1"/>
    </source>
</evidence>
<gene>
    <name evidence="3" type="ORF">OKA104_LOCUS21755</name>
    <name evidence="2" type="ORF">VCS650_LOCUS40039</name>
</gene>
<organism evidence="3 4">
    <name type="scientific">Adineta steineri</name>
    <dbReference type="NCBI Taxonomy" id="433720"/>
    <lineage>
        <taxon>Eukaryota</taxon>
        <taxon>Metazoa</taxon>
        <taxon>Spiralia</taxon>
        <taxon>Gnathifera</taxon>
        <taxon>Rotifera</taxon>
        <taxon>Eurotatoria</taxon>
        <taxon>Bdelloidea</taxon>
        <taxon>Adinetida</taxon>
        <taxon>Adinetidae</taxon>
        <taxon>Adineta</taxon>
    </lineage>
</organism>
<dbReference type="Proteomes" id="UP000663891">
    <property type="component" value="Unassembled WGS sequence"/>
</dbReference>
<protein>
    <submittedName>
        <fullName evidence="3">Uncharacterized protein</fullName>
    </submittedName>
</protein>
<dbReference type="AlphaFoldDB" id="A0A819EQG1"/>
<keyword evidence="1" id="KW-0472">Membrane</keyword>
<keyword evidence="1" id="KW-0812">Transmembrane</keyword>
<dbReference type="OrthoDB" id="10453663at2759"/>
<dbReference type="EMBL" id="CAJOAY010001536">
    <property type="protein sequence ID" value="CAF3855771.1"/>
    <property type="molecule type" value="Genomic_DNA"/>
</dbReference>
<proteinExistence type="predicted"/>
<comment type="caution">
    <text evidence="3">The sequence shown here is derived from an EMBL/GenBank/DDBJ whole genome shotgun (WGS) entry which is preliminary data.</text>
</comment>
<dbReference type="EMBL" id="CAJNON010001418">
    <property type="protein sequence ID" value="CAF1460912.1"/>
    <property type="molecule type" value="Genomic_DNA"/>
</dbReference>
<sequence length="83" mass="9644">MIKIGLSSFYALANLLFAFELESDLSFSIALPMAFIIAPFVEFYARSYPKSYKKQISAVQWTRDQFKALKFTYAINQQQKFVL</sequence>
<reference evidence="3" key="1">
    <citation type="submission" date="2021-02" db="EMBL/GenBank/DDBJ databases">
        <authorList>
            <person name="Nowell W R."/>
        </authorList>
    </citation>
    <scope>NUCLEOTIDE SEQUENCE</scope>
</reference>
<dbReference type="Proteomes" id="UP000663881">
    <property type="component" value="Unassembled WGS sequence"/>
</dbReference>
<evidence type="ECO:0000256" key="1">
    <source>
        <dbReference type="SAM" id="Phobius"/>
    </source>
</evidence>
<feature type="transmembrane region" description="Helical" evidence="1">
    <location>
        <begin position="28"/>
        <end position="45"/>
    </location>
</feature>
<evidence type="ECO:0000313" key="4">
    <source>
        <dbReference type="Proteomes" id="UP000663881"/>
    </source>
</evidence>
<evidence type="ECO:0000313" key="3">
    <source>
        <dbReference type="EMBL" id="CAF3855771.1"/>
    </source>
</evidence>
<name>A0A819EQG1_9BILA</name>